<dbReference type="InterPro" id="IPR015424">
    <property type="entry name" value="PyrdxlP-dep_Trfase"/>
</dbReference>
<dbReference type="EC" id="4.4.1.1" evidence="3"/>
<proteinExistence type="inferred from homology"/>
<evidence type="ECO:0000256" key="2">
    <source>
        <dbReference type="ARBA" id="ARBA00005038"/>
    </source>
</evidence>
<dbReference type="OrthoDB" id="3512640at2759"/>
<dbReference type="GO" id="GO:0019346">
    <property type="term" value="P:transsulfuration"/>
    <property type="evidence" value="ECO:0007669"/>
    <property type="project" value="InterPro"/>
</dbReference>
<dbReference type="InterPro" id="IPR015421">
    <property type="entry name" value="PyrdxlP-dep_Trfase_major"/>
</dbReference>
<dbReference type="PROSITE" id="PS00868">
    <property type="entry name" value="CYS_MET_METAB_PP"/>
    <property type="match status" value="1"/>
</dbReference>
<feature type="region of interest" description="Disordered" evidence="9">
    <location>
        <begin position="1"/>
        <end position="27"/>
    </location>
</feature>
<dbReference type="GO" id="GO:0030170">
    <property type="term" value="F:pyridoxal phosphate binding"/>
    <property type="evidence" value="ECO:0007669"/>
    <property type="project" value="InterPro"/>
</dbReference>
<dbReference type="CDD" id="cd00614">
    <property type="entry name" value="CGS_like"/>
    <property type="match status" value="1"/>
</dbReference>
<dbReference type="InterPro" id="IPR015422">
    <property type="entry name" value="PyrdxlP-dep_Trfase_small"/>
</dbReference>
<dbReference type="UniPathway" id="UPA00136">
    <property type="reaction ID" value="UER00202"/>
</dbReference>
<dbReference type="GO" id="GO:0005737">
    <property type="term" value="C:cytoplasm"/>
    <property type="evidence" value="ECO:0007669"/>
    <property type="project" value="TreeGrafter"/>
</dbReference>
<organism evidence="10 11">
    <name type="scientific">Acanthaster planci</name>
    <name type="common">Crown-of-thorns starfish</name>
    <dbReference type="NCBI Taxonomy" id="133434"/>
    <lineage>
        <taxon>Eukaryota</taxon>
        <taxon>Metazoa</taxon>
        <taxon>Echinodermata</taxon>
        <taxon>Eleutherozoa</taxon>
        <taxon>Asterozoa</taxon>
        <taxon>Asteroidea</taxon>
        <taxon>Valvatacea</taxon>
        <taxon>Valvatida</taxon>
        <taxon>Acanthasteridae</taxon>
        <taxon>Acanthaster</taxon>
    </lineage>
</organism>
<name>A0A8B7XQW3_ACAPL</name>
<feature type="modified residue" description="N6-(pyridoxal phosphate)lysine" evidence="7">
    <location>
        <position position="243"/>
    </location>
</feature>
<reference evidence="11" key="1">
    <citation type="submission" date="2025-08" db="UniProtKB">
        <authorList>
            <consortium name="RefSeq"/>
        </authorList>
    </citation>
    <scope>IDENTIFICATION</scope>
</reference>
<evidence type="ECO:0000313" key="10">
    <source>
        <dbReference type="Proteomes" id="UP000694845"/>
    </source>
</evidence>
<dbReference type="GO" id="GO:0019344">
    <property type="term" value="P:cysteine biosynthetic process"/>
    <property type="evidence" value="ECO:0007669"/>
    <property type="project" value="UniProtKB-UniPathway"/>
</dbReference>
<dbReference type="SUPFAM" id="SSF53383">
    <property type="entry name" value="PLP-dependent transferases"/>
    <property type="match status" value="1"/>
</dbReference>
<keyword evidence="10" id="KW-1185">Reference proteome</keyword>
<keyword evidence="5" id="KW-0456">Lyase</keyword>
<dbReference type="AlphaFoldDB" id="A0A8B7XQW3"/>
<dbReference type="OMA" id="NAFQIIQ"/>
<evidence type="ECO:0000256" key="3">
    <source>
        <dbReference type="ARBA" id="ARBA00012085"/>
    </source>
</evidence>
<protein>
    <recommendedName>
        <fullName evidence="3">cystathionine gamma-lyase</fullName>
        <ecNumber evidence="3">4.4.1.1</ecNumber>
    </recommendedName>
    <alternativeName>
        <fullName evidence="6">Gamma-cystathionase</fullName>
    </alternativeName>
</protein>
<dbReference type="Gene3D" id="3.90.1150.10">
    <property type="entry name" value="Aspartate Aminotransferase, domain 1"/>
    <property type="match status" value="1"/>
</dbReference>
<evidence type="ECO:0000256" key="4">
    <source>
        <dbReference type="ARBA" id="ARBA00022898"/>
    </source>
</evidence>
<dbReference type="Pfam" id="PF01053">
    <property type="entry name" value="Cys_Met_Meta_PP"/>
    <property type="match status" value="1"/>
</dbReference>
<dbReference type="PANTHER" id="PTHR11808">
    <property type="entry name" value="TRANS-SULFURATION ENZYME FAMILY MEMBER"/>
    <property type="match status" value="1"/>
</dbReference>
<evidence type="ECO:0000256" key="6">
    <source>
        <dbReference type="ARBA" id="ARBA00029853"/>
    </source>
</evidence>
<dbReference type="GO" id="GO:0016846">
    <property type="term" value="F:carbon-sulfur lyase activity"/>
    <property type="evidence" value="ECO:0007669"/>
    <property type="project" value="TreeGrafter"/>
</dbReference>
<comment type="similarity">
    <text evidence="8">Belongs to the trans-sulfuration enzymes family.</text>
</comment>
<dbReference type="KEGG" id="aplc:110974817"/>
<accession>A0A8B7XQW3</accession>
<keyword evidence="4 7" id="KW-0663">Pyridoxal phosphate</keyword>
<dbReference type="InterPro" id="IPR000277">
    <property type="entry name" value="Cys/Met-Metab_PyrdxlP-dep_enz"/>
</dbReference>
<evidence type="ECO:0000313" key="11">
    <source>
        <dbReference type="RefSeq" id="XP_022082396.1"/>
    </source>
</evidence>
<dbReference type="PIRSF" id="PIRSF001434">
    <property type="entry name" value="CGS"/>
    <property type="match status" value="1"/>
</dbReference>
<dbReference type="FunFam" id="3.90.1150.10:FF:000008">
    <property type="entry name" value="Cystathionine gamma-synthase"/>
    <property type="match status" value="1"/>
</dbReference>
<comment type="cofactor">
    <cofactor evidence="1 8">
        <name>pyridoxal 5'-phosphate</name>
        <dbReference type="ChEBI" id="CHEBI:597326"/>
    </cofactor>
</comment>
<dbReference type="GeneID" id="110974817"/>
<dbReference type="FunFam" id="3.40.640.10:FF:000046">
    <property type="entry name" value="Cystathionine gamma-lyase"/>
    <property type="match status" value="1"/>
</dbReference>
<dbReference type="Proteomes" id="UP000694845">
    <property type="component" value="Unplaced"/>
</dbReference>
<sequence>MGDTPKPRRVPSGVQDAGGVKDPNTELRRDEEIHQFDSKTSLETRAVCSLPRLKGRELTTPLVPSISVASTFRINKVDEFMDCLRDGYIYSRLANHSCESAAHAINSLEGGVGTLVFSSGIGAITTTLLALLKSGDHVIAPNSAYSGTYVLMKTMLPNYGVEVTFIEACNIEEYKKAIKPNTKIFYGETPCNPCLAVLDLKAFADVAKTVPTAISMVDSTFGSPYLQRPLDLGVDISIHSCTKYLGGHSDIVAGSVSTKDEEILYGVGEFQKQTGSCLSPFDGFLLLRGVRTLPLRMEKHSQNGMKIAQYLEQHPKVSKVYYPGLPSHPQHEIAKKQMSAFGGMVVFEMADGLQAAKTLTESVKLITLAVSLGSIESLIEHPASMTHGPYLMTAEDRREGGISDGLVRMSVGIENADDLIRDLEQAFAKV</sequence>
<gene>
    <name evidence="11" type="primary">LOC110974817</name>
</gene>
<evidence type="ECO:0000256" key="7">
    <source>
        <dbReference type="PIRSR" id="PIRSR001434-2"/>
    </source>
</evidence>
<evidence type="ECO:0000256" key="5">
    <source>
        <dbReference type="ARBA" id="ARBA00023239"/>
    </source>
</evidence>
<dbReference type="Gene3D" id="3.40.640.10">
    <property type="entry name" value="Type I PLP-dependent aspartate aminotransferase-like (Major domain)"/>
    <property type="match status" value="1"/>
</dbReference>
<dbReference type="PANTHER" id="PTHR11808:SF80">
    <property type="entry name" value="CYSTATHIONINE GAMMA-LYASE"/>
    <property type="match status" value="1"/>
</dbReference>
<evidence type="ECO:0000256" key="8">
    <source>
        <dbReference type="RuleBase" id="RU362118"/>
    </source>
</evidence>
<dbReference type="RefSeq" id="XP_022082396.1">
    <property type="nucleotide sequence ID" value="XM_022226704.1"/>
</dbReference>
<dbReference type="InterPro" id="IPR054542">
    <property type="entry name" value="Cys_met_metab_PP"/>
</dbReference>
<evidence type="ECO:0000256" key="1">
    <source>
        <dbReference type="ARBA" id="ARBA00001933"/>
    </source>
</evidence>
<evidence type="ECO:0000256" key="9">
    <source>
        <dbReference type="SAM" id="MobiDB-lite"/>
    </source>
</evidence>
<comment type="pathway">
    <text evidence="2">Amino-acid biosynthesis; L-cysteine biosynthesis; L-cysteine from L-homocysteine and L-serine: step 2/2.</text>
</comment>